<name>A0A2I2FJM0_ASPCN</name>
<accession>A0A2I2FJM0</accession>
<gene>
    <name evidence="1" type="ORF">BDW47DRAFT_100907</name>
</gene>
<organism evidence="1 2">
    <name type="scientific">Aspergillus candidus</name>
    <dbReference type="NCBI Taxonomy" id="41067"/>
    <lineage>
        <taxon>Eukaryota</taxon>
        <taxon>Fungi</taxon>
        <taxon>Dikarya</taxon>
        <taxon>Ascomycota</taxon>
        <taxon>Pezizomycotina</taxon>
        <taxon>Eurotiomycetes</taxon>
        <taxon>Eurotiomycetidae</taxon>
        <taxon>Eurotiales</taxon>
        <taxon>Aspergillaceae</taxon>
        <taxon>Aspergillus</taxon>
        <taxon>Aspergillus subgen. Circumdati</taxon>
    </lineage>
</organism>
<reference evidence="1 2" key="1">
    <citation type="submission" date="2017-12" db="EMBL/GenBank/DDBJ databases">
        <authorList>
            <consortium name="DOE Joint Genome Institute"/>
            <person name="Haridas S."/>
            <person name="Kjaerbolling I."/>
            <person name="Vesth T.C."/>
            <person name="Frisvad J.C."/>
            <person name="Nybo J.L."/>
            <person name="Theobald S."/>
            <person name="Kuo A."/>
            <person name="Bowyer P."/>
            <person name="Matsuda Y."/>
            <person name="Mondo S."/>
            <person name="Lyhne E.K."/>
            <person name="Kogle M.E."/>
            <person name="Clum A."/>
            <person name="Lipzen A."/>
            <person name="Salamov A."/>
            <person name="Ngan C.Y."/>
            <person name="Daum C."/>
            <person name="Chiniquy J."/>
            <person name="Barry K."/>
            <person name="LaButti K."/>
            <person name="Simmons B.A."/>
            <person name="Magnuson J.K."/>
            <person name="Mortensen U.H."/>
            <person name="Larsen T.O."/>
            <person name="Grigoriev I.V."/>
            <person name="Baker S.E."/>
            <person name="Andersen M.R."/>
            <person name="Nordberg H.P."/>
            <person name="Cantor M.N."/>
            <person name="Hua S.X."/>
        </authorList>
    </citation>
    <scope>NUCLEOTIDE SEQUENCE [LARGE SCALE GENOMIC DNA]</scope>
    <source>
        <strain evidence="1 2">CBS 102.13</strain>
    </source>
</reference>
<dbReference type="EMBL" id="KZ559123">
    <property type="protein sequence ID" value="PLB40819.1"/>
    <property type="molecule type" value="Genomic_DNA"/>
</dbReference>
<protein>
    <submittedName>
        <fullName evidence="1">Uncharacterized protein</fullName>
    </submittedName>
</protein>
<evidence type="ECO:0000313" key="1">
    <source>
        <dbReference type="EMBL" id="PLB40819.1"/>
    </source>
</evidence>
<dbReference type="Proteomes" id="UP000234585">
    <property type="component" value="Unassembled WGS sequence"/>
</dbReference>
<proteinExistence type="predicted"/>
<keyword evidence="2" id="KW-1185">Reference proteome</keyword>
<evidence type="ECO:0000313" key="2">
    <source>
        <dbReference type="Proteomes" id="UP000234585"/>
    </source>
</evidence>
<dbReference type="GeneID" id="36518712"/>
<dbReference type="AlphaFoldDB" id="A0A2I2FJM0"/>
<dbReference type="RefSeq" id="XP_024674831.1">
    <property type="nucleotide sequence ID" value="XM_024811552.1"/>
</dbReference>
<sequence length="115" mass="12893">MWYSHKSYVSGIRLILIKLAAYLTLARSFQAHGRNPNKFPIQRSSTVLPAVQPRYCPVTSNENGRILMGSYMVPTTELFSHEGFCAAGIPGVIGYQQYESWARSPPAQRSTFLIP</sequence>